<comment type="caution">
    <text evidence="2">The sequence shown here is derived from an EMBL/GenBank/DDBJ whole genome shotgun (WGS) entry which is preliminary data.</text>
</comment>
<dbReference type="AlphaFoldDB" id="A0A9X2PHI7"/>
<sequence length="160" mass="17131">MSTTTDVAGLNAALTPLLTQLMALTGAMRCTVRMDYPALGLSVNVPCAEVLAPSAPSMMGNSAVDHRRARTVRWIEKNRRTLVQGDVFADASLAPPQALVQIFGTRSQIVAPLIGRDDYLFGWVSAHFAQGPREFEPAIIAAMEEARVAALAVPGMPLEI</sequence>
<proteinExistence type="predicted"/>
<evidence type="ECO:0000313" key="3">
    <source>
        <dbReference type="Proteomes" id="UP001151088"/>
    </source>
</evidence>
<gene>
    <name evidence="2" type="ORF">NVS89_05595</name>
</gene>
<dbReference type="SUPFAM" id="SSF55781">
    <property type="entry name" value="GAF domain-like"/>
    <property type="match status" value="1"/>
</dbReference>
<reference evidence="2" key="1">
    <citation type="submission" date="2022-08" db="EMBL/GenBank/DDBJ databases">
        <authorList>
            <person name="Li F."/>
        </authorList>
    </citation>
    <scope>NUCLEOTIDE SEQUENCE</scope>
    <source>
        <strain evidence="2">MQZ15Z-1</strain>
    </source>
</reference>
<dbReference type="Gene3D" id="3.30.450.40">
    <property type="match status" value="1"/>
</dbReference>
<accession>A0A9X2PHI7</accession>
<dbReference type="RefSeq" id="WP_258731583.1">
    <property type="nucleotide sequence ID" value="NZ_JANTHZ010000002.1"/>
</dbReference>
<dbReference type="Pfam" id="PF01590">
    <property type="entry name" value="GAF"/>
    <property type="match status" value="1"/>
</dbReference>
<name>A0A9X2PHI7_9HYPH</name>
<dbReference type="InterPro" id="IPR003018">
    <property type="entry name" value="GAF"/>
</dbReference>
<dbReference type="InterPro" id="IPR029016">
    <property type="entry name" value="GAF-like_dom_sf"/>
</dbReference>
<evidence type="ECO:0000313" key="2">
    <source>
        <dbReference type="EMBL" id="MCS0494563.1"/>
    </source>
</evidence>
<protein>
    <submittedName>
        <fullName evidence="2">GAF domain-containing protein</fullName>
    </submittedName>
</protein>
<dbReference type="Proteomes" id="UP001151088">
    <property type="component" value="Unassembled WGS sequence"/>
</dbReference>
<evidence type="ECO:0000259" key="1">
    <source>
        <dbReference type="Pfam" id="PF01590"/>
    </source>
</evidence>
<keyword evidence="3" id="KW-1185">Reference proteome</keyword>
<organism evidence="2 3">
    <name type="scientific">Ancylobacter mangrovi</name>
    <dbReference type="NCBI Taxonomy" id="2972472"/>
    <lineage>
        <taxon>Bacteria</taxon>
        <taxon>Pseudomonadati</taxon>
        <taxon>Pseudomonadota</taxon>
        <taxon>Alphaproteobacteria</taxon>
        <taxon>Hyphomicrobiales</taxon>
        <taxon>Xanthobacteraceae</taxon>
        <taxon>Ancylobacter</taxon>
    </lineage>
</organism>
<dbReference type="EMBL" id="JANTHZ010000002">
    <property type="protein sequence ID" value="MCS0494563.1"/>
    <property type="molecule type" value="Genomic_DNA"/>
</dbReference>
<feature type="domain" description="GAF" evidence="1">
    <location>
        <begin position="10"/>
        <end position="144"/>
    </location>
</feature>